<sequence>MADKPPHVEILSGAHGFRIDKQTINFVAGNQYLSNVKPDLIFRLNPILDASHTRNRKNSPPDSECFPGTRTKVIENITTWASSSLVLYTKITTTAHIYWLHGFVGSGKSAISLEITRIFQSSGRLLGSFFFLRGAGDRNRMNRFAVTLASQLAAAIPGSAQFIEAAVKAEPGLLTDRVSLGRQLERLVYEPFQAAIRGGLFLKTLFKGAFLIVIDGLDECEDKQGVQEFIDHTFEFFKKHPSIPLRILIASRVEQHIRAHLKSDGVLVGNLDDHPSDDDIESFLKGSFQMAAKRDLIIQAYIQAHGNWPTQSHMSSLIKHIGGSFVLASTIFKFIIQPATEDDLSTPMDRLPLTLEINGLDALYAQTLARSQHYPHFPDIISTIALLYHPLPVVSLADLLGVEAFEVIQVLLNLQAILHVPGCDEEGDVTFCHTSLRDFLTTESRSGPFFVPYSYHLTLSYHCFSSTFERNYRYDSYGRERFNWHRLSFIEGDSYDFVSEVEQFKARQPARTNRLPIPAFLCSVLFYFLSFHGPPVSNPDASLYMLTECAKQFVLAVQCPDDCIGLWLEDRLPYFVPMLEFKTLQFTKHTCDTLQDCLIQLASAAVHPKVLFKRPSSLFRILTITAQVREIIGQPRSTGEQIEFNILNQKYTWRRPESLWRSNDVFNMLEWMVARAQYKWEERKANPCPPLTLSIFYNRKEDATAFSYDVVWPKGI</sequence>
<dbReference type="SUPFAM" id="SSF52540">
    <property type="entry name" value="P-loop containing nucleoside triphosphate hydrolases"/>
    <property type="match status" value="1"/>
</dbReference>
<dbReference type="Proteomes" id="UP000290288">
    <property type="component" value="Unassembled WGS sequence"/>
</dbReference>
<dbReference type="Gene3D" id="3.40.50.300">
    <property type="entry name" value="P-loop containing nucleotide triphosphate hydrolases"/>
    <property type="match status" value="1"/>
</dbReference>
<evidence type="ECO:0000259" key="2">
    <source>
        <dbReference type="Pfam" id="PF24883"/>
    </source>
</evidence>
<keyword evidence="4" id="KW-1185">Reference proteome</keyword>
<dbReference type="AlphaFoldDB" id="A0A4Q2D2C6"/>
<comment type="caution">
    <text evidence="3">The sequence shown here is derived from an EMBL/GenBank/DDBJ whole genome shotgun (WGS) entry which is preliminary data.</text>
</comment>
<evidence type="ECO:0000313" key="3">
    <source>
        <dbReference type="EMBL" id="RXW13397.1"/>
    </source>
</evidence>
<name>A0A4Q2D2C6_9AGAR</name>
<dbReference type="InterPro" id="IPR027417">
    <property type="entry name" value="P-loop_NTPase"/>
</dbReference>
<dbReference type="PANTHER" id="PTHR10039">
    <property type="entry name" value="AMELOGENIN"/>
    <property type="match status" value="1"/>
</dbReference>
<accession>A0A4Q2D2C6</accession>
<feature type="domain" description="Nephrocystin 3-like N-terminal" evidence="2">
    <location>
        <begin position="93"/>
        <end position="252"/>
    </location>
</feature>
<dbReference type="EMBL" id="SDEE01000930">
    <property type="protein sequence ID" value="RXW13397.1"/>
    <property type="molecule type" value="Genomic_DNA"/>
</dbReference>
<organism evidence="3 4">
    <name type="scientific">Candolleomyces aberdarensis</name>
    <dbReference type="NCBI Taxonomy" id="2316362"/>
    <lineage>
        <taxon>Eukaryota</taxon>
        <taxon>Fungi</taxon>
        <taxon>Dikarya</taxon>
        <taxon>Basidiomycota</taxon>
        <taxon>Agaricomycotina</taxon>
        <taxon>Agaricomycetes</taxon>
        <taxon>Agaricomycetidae</taxon>
        <taxon>Agaricales</taxon>
        <taxon>Agaricineae</taxon>
        <taxon>Psathyrellaceae</taxon>
        <taxon>Candolleomyces</taxon>
    </lineage>
</organism>
<dbReference type="InterPro" id="IPR056884">
    <property type="entry name" value="NPHP3-like_N"/>
</dbReference>
<gene>
    <name evidence="3" type="ORF">EST38_g12457</name>
</gene>
<keyword evidence="1" id="KW-0677">Repeat</keyword>
<dbReference type="Pfam" id="PF24883">
    <property type="entry name" value="NPHP3_N"/>
    <property type="match status" value="1"/>
</dbReference>
<evidence type="ECO:0000256" key="1">
    <source>
        <dbReference type="ARBA" id="ARBA00022737"/>
    </source>
</evidence>
<proteinExistence type="predicted"/>
<evidence type="ECO:0000313" key="4">
    <source>
        <dbReference type="Proteomes" id="UP000290288"/>
    </source>
</evidence>
<dbReference type="PANTHER" id="PTHR10039:SF17">
    <property type="entry name" value="FUNGAL STAND N-TERMINAL GOODBYE DOMAIN-CONTAINING PROTEIN-RELATED"/>
    <property type="match status" value="1"/>
</dbReference>
<reference evidence="3 4" key="1">
    <citation type="submission" date="2019-01" db="EMBL/GenBank/DDBJ databases">
        <title>Draft genome sequence of Psathyrella aberdarensis IHI B618.</title>
        <authorList>
            <person name="Buettner E."/>
            <person name="Kellner H."/>
        </authorList>
    </citation>
    <scope>NUCLEOTIDE SEQUENCE [LARGE SCALE GENOMIC DNA]</scope>
    <source>
        <strain evidence="3 4">IHI B618</strain>
    </source>
</reference>
<protein>
    <recommendedName>
        <fullName evidence="2">Nephrocystin 3-like N-terminal domain-containing protein</fullName>
    </recommendedName>
</protein>
<dbReference type="OrthoDB" id="3038309at2759"/>
<dbReference type="STRING" id="2316362.A0A4Q2D2C6"/>